<protein>
    <submittedName>
        <fullName evidence="1">Uncharacterized protein</fullName>
    </submittedName>
</protein>
<keyword evidence="2" id="KW-1185">Reference proteome</keyword>
<accession>A0ACB9NA21</accession>
<evidence type="ECO:0000313" key="1">
    <source>
        <dbReference type="EMBL" id="KAI4333015.1"/>
    </source>
</evidence>
<comment type="caution">
    <text evidence="1">The sequence shown here is derived from an EMBL/GenBank/DDBJ whole genome shotgun (WGS) entry which is preliminary data.</text>
</comment>
<reference evidence="1 2" key="1">
    <citation type="journal article" date="2022" name="DNA Res.">
        <title>Chromosomal-level genome assembly of the orchid tree Bauhinia variegata (Leguminosae; Cercidoideae) supports the allotetraploid origin hypothesis of Bauhinia.</title>
        <authorList>
            <person name="Zhong Y."/>
            <person name="Chen Y."/>
            <person name="Zheng D."/>
            <person name="Pang J."/>
            <person name="Liu Y."/>
            <person name="Luo S."/>
            <person name="Meng S."/>
            <person name="Qian L."/>
            <person name="Wei D."/>
            <person name="Dai S."/>
            <person name="Zhou R."/>
        </authorList>
    </citation>
    <scope>NUCLEOTIDE SEQUENCE [LARGE SCALE GENOMIC DNA]</scope>
    <source>
        <strain evidence="1">BV-YZ2020</strain>
    </source>
</reference>
<dbReference type="EMBL" id="CM039432">
    <property type="protein sequence ID" value="KAI4333015.1"/>
    <property type="molecule type" value="Genomic_DNA"/>
</dbReference>
<sequence>MATLNFPANHSPQADAEALRKAFHGWGADEKTVIAILGHRNAHQRQEIRKAYEEIFQEDLVRRLEGELNGDFERAVYRWILEPADSKAVLFNVAVRNAKKDYNVIAELATVLSPDELLVVRRAYHNRYKRALEEDMAAHTSGHLRQLLVGLVSSFRYDGNEINPKLAETEADILHNAIKEKKGSREEAIRILSTRSKSQLIATFNRYREIHGVSISKKLLDEASDDFLKAFHTAVRCINDPIKYYEKLIRNAIKRVGTDEDAVTRVIVTRAEKDLKQIKELFHKRNSVALEQALAKETCGDYRGLLLTLLGKEE</sequence>
<proteinExistence type="predicted"/>
<evidence type="ECO:0000313" key="2">
    <source>
        <dbReference type="Proteomes" id="UP000828941"/>
    </source>
</evidence>
<dbReference type="Proteomes" id="UP000828941">
    <property type="component" value="Chromosome 7"/>
</dbReference>
<name>A0ACB9NA21_BAUVA</name>
<organism evidence="1 2">
    <name type="scientific">Bauhinia variegata</name>
    <name type="common">Purple orchid tree</name>
    <name type="synonym">Phanera variegata</name>
    <dbReference type="NCBI Taxonomy" id="167791"/>
    <lineage>
        <taxon>Eukaryota</taxon>
        <taxon>Viridiplantae</taxon>
        <taxon>Streptophyta</taxon>
        <taxon>Embryophyta</taxon>
        <taxon>Tracheophyta</taxon>
        <taxon>Spermatophyta</taxon>
        <taxon>Magnoliopsida</taxon>
        <taxon>eudicotyledons</taxon>
        <taxon>Gunneridae</taxon>
        <taxon>Pentapetalae</taxon>
        <taxon>rosids</taxon>
        <taxon>fabids</taxon>
        <taxon>Fabales</taxon>
        <taxon>Fabaceae</taxon>
        <taxon>Cercidoideae</taxon>
        <taxon>Cercideae</taxon>
        <taxon>Bauhiniinae</taxon>
        <taxon>Bauhinia</taxon>
    </lineage>
</organism>
<gene>
    <name evidence="1" type="ORF">L6164_017872</name>
</gene>